<dbReference type="Gene3D" id="1.10.405.20">
    <property type="match status" value="1"/>
</dbReference>
<dbReference type="InterPro" id="IPR036188">
    <property type="entry name" value="FAD/NAD-bd_sf"/>
</dbReference>
<dbReference type="SUPFAM" id="SSF51905">
    <property type="entry name" value="FAD/NAD(P)-binding domain"/>
    <property type="match status" value="1"/>
</dbReference>
<proteinExistence type="predicted"/>
<feature type="domain" description="Amine oxidase" evidence="1">
    <location>
        <begin position="1"/>
        <end position="267"/>
    </location>
</feature>
<sequence>MSTAYHLRDDARVTLFEADSRLGGHANTVEVREGDTTLGLDTAFIVYNEAHYPMLTAFFGELGVPTQDHPGRFCFFDLDRGRSYVSEDFELNEEQIRQRYDADFSDLWREARRFMSEAPRDFVRRRADIPLGEYLDRNGYSAAFRYGFVVLIATAAWSVPAERIWEMPASTVIAFFFAHGHEGLGGQTAPWRTVTGGSISYVRRVADRFARSGVDVRVDAAVKQVRQDGDHVVLYGPDGPERFDHVVLATHADDALGMLAEPTAAQRRLDVIRYHDTRAILHSDASVMPADRERWRSWNYGRVGEGEGQQSWVVYYLNELQHLRAEKDYFVTLDCPLPVREDAVIREMAYRHPVFTTEVRALQRDIRSINNDDSRIKFAGSYFHSRKMGIDIIGSHESAFDSGAAAADAVRRTAGIGPKGD</sequence>
<dbReference type="Pfam" id="PF01593">
    <property type="entry name" value="Amino_oxidase"/>
    <property type="match status" value="1"/>
</dbReference>
<reference evidence="2 3" key="1">
    <citation type="submission" date="2018-06" db="EMBL/GenBank/DDBJ databases">
        <title>Sphaerisporangium craniellae sp. nov., isolated from a marine sponge in the South China Sea.</title>
        <authorList>
            <person name="Li L."/>
        </authorList>
    </citation>
    <scope>NUCLEOTIDE SEQUENCE [LARGE SCALE GENOMIC DNA]</scope>
    <source>
        <strain evidence="2 3">CCTCC AA 208026</strain>
    </source>
</reference>
<organism evidence="2 3">
    <name type="scientific">Sphaerisporangium album</name>
    <dbReference type="NCBI Taxonomy" id="509200"/>
    <lineage>
        <taxon>Bacteria</taxon>
        <taxon>Bacillati</taxon>
        <taxon>Actinomycetota</taxon>
        <taxon>Actinomycetes</taxon>
        <taxon>Streptosporangiales</taxon>
        <taxon>Streptosporangiaceae</taxon>
        <taxon>Sphaerisporangium</taxon>
    </lineage>
</organism>
<dbReference type="AlphaFoldDB" id="A0A367FKD3"/>
<evidence type="ECO:0000313" key="2">
    <source>
        <dbReference type="EMBL" id="RCG30292.1"/>
    </source>
</evidence>
<evidence type="ECO:0000259" key="1">
    <source>
        <dbReference type="Pfam" id="PF01593"/>
    </source>
</evidence>
<dbReference type="Proteomes" id="UP000253094">
    <property type="component" value="Unassembled WGS sequence"/>
</dbReference>
<name>A0A367FKD3_9ACTN</name>
<evidence type="ECO:0000313" key="3">
    <source>
        <dbReference type="Proteomes" id="UP000253094"/>
    </source>
</evidence>
<comment type="caution">
    <text evidence="2">The sequence shown here is derived from an EMBL/GenBank/DDBJ whole genome shotgun (WGS) entry which is preliminary data.</text>
</comment>
<dbReference type="InterPro" id="IPR050464">
    <property type="entry name" value="Zeta_carotene_desat/Oxidored"/>
</dbReference>
<accession>A0A367FKD3</accession>
<dbReference type="PANTHER" id="PTHR42923">
    <property type="entry name" value="PROTOPORPHYRINOGEN OXIDASE"/>
    <property type="match status" value="1"/>
</dbReference>
<dbReference type="OrthoDB" id="20837at2"/>
<protein>
    <submittedName>
        <fullName evidence="2">Amine oxidase</fullName>
    </submittedName>
</protein>
<dbReference type="EMBL" id="QOIL01000008">
    <property type="protein sequence ID" value="RCG30292.1"/>
    <property type="molecule type" value="Genomic_DNA"/>
</dbReference>
<gene>
    <name evidence="2" type="ORF">DQ384_16255</name>
</gene>
<keyword evidence="3" id="KW-1185">Reference proteome</keyword>
<dbReference type="InterPro" id="IPR002937">
    <property type="entry name" value="Amino_oxidase"/>
</dbReference>
<dbReference type="GO" id="GO:0016491">
    <property type="term" value="F:oxidoreductase activity"/>
    <property type="evidence" value="ECO:0007669"/>
    <property type="project" value="InterPro"/>
</dbReference>
<dbReference type="PANTHER" id="PTHR42923:SF17">
    <property type="entry name" value="AMINE OXIDASE DOMAIN-CONTAINING PROTEIN"/>
    <property type="match status" value="1"/>
</dbReference>
<dbReference type="Gene3D" id="3.50.50.60">
    <property type="entry name" value="FAD/NAD(P)-binding domain"/>
    <property type="match status" value="1"/>
</dbReference>